<dbReference type="SUPFAM" id="SSF52540">
    <property type="entry name" value="P-loop containing nucleoside triphosphate hydrolases"/>
    <property type="match status" value="1"/>
</dbReference>
<evidence type="ECO:0000256" key="2">
    <source>
        <dbReference type="ARBA" id="ARBA00022705"/>
    </source>
</evidence>
<feature type="binding site" evidence="6">
    <location>
        <begin position="30"/>
        <end position="37"/>
    </location>
    <ligand>
        <name>ATP</name>
        <dbReference type="ChEBI" id="CHEBI:30616"/>
    </ligand>
</feature>
<keyword evidence="6" id="KW-0227">DNA damage</keyword>
<dbReference type="HAMAP" id="MF_00365">
    <property type="entry name" value="RecF"/>
    <property type="match status" value="1"/>
</dbReference>
<feature type="coiled-coil region" evidence="7">
    <location>
        <begin position="148"/>
        <end position="189"/>
    </location>
</feature>
<dbReference type="EMBL" id="MFEK01000016">
    <property type="protein sequence ID" value="OGE77876.1"/>
    <property type="molecule type" value="Genomic_DNA"/>
</dbReference>
<dbReference type="PANTHER" id="PTHR32182:SF0">
    <property type="entry name" value="DNA REPLICATION AND REPAIR PROTEIN RECF"/>
    <property type="match status" value="1"/>
</dbReference>
<dbReference type="GO" id="GO:0006260">
    <property type="term" value="P:DNA replication"/>
    <property type="evidence" value="ECO:0007669"/>
    <property type="project" value="UniProtKB-UniRule"/>
</dbReference>
<evidence type="ECO:0000256" key="1">
    <source>
        <dbReference type="ARBA" id="ARBA00022490"/>
    </source>
</evidence>
<sequence>MHINKVSFQNFRNFGRLELKFNPGFIVLAGPNGMGKTNFLEGLYWGAVLRRFPGTKLGQLMRDNELFYKINLQFHSKDEEILEIVSEREGEKYSAQGRPASGWKFTYRYNNLAVPRAKFAGHLPVISFLPEDLNLLGHSPAGRRRYLNETLSTTSAEYRRNLSEYEKTLKQRNELLQNLESESNSGQDEIWNERLAEYGSLIIAERQKFLEFVKERFEAATTALSPELTGSMIDYRFSGSPDRQGFLAEISGLGAREKEAHGTLIGPHKDDFRLSWLDREVIGYVSRGQLRSYTLALKILEREYIKDKLSAQPVMLLDDVFSEFDEAHQRALIDFLQTFDQVFLTTAHLKEVQPFLPVNSQVYNVNDGTIIPSPFPHFPPLEGEGLREG</sequence>
<keyword evidence="6" id="KW-0234">DNA repair</keyword>
<dbReference type="GO" id="GO:0005737">
    <property type="term" value="C:cytoplasm"/>
    <property type="evidence" value="ECO:0007669"/>
    <property type="project" value="UniProtKB-SubCell"/>
</dbReference>
<gene>
    <name evidence="6" type="primary">recF</name>
    <name evidence="9" type="ORF">A2751_02420</name>
</gene>
<dbReference type="InterPro" id="IPR042174">
    <property type="entry name" value="RecF_2"/>
</dbReference>
<dbReference type="GO" id="GO:0005524">
    <property type="term" value="F:ATP binding"/>
    <property type="evidence" value="ECO:0007669"/>
    <property type="project" value="UniProtKB-UniRule"/>
</dbReference>
<keyword evidence="1 6" id="KW-0963">Cytoplasm</keyword>
<proteinExistence type="inferred from homology"/>
<keyword evidence="5 6" id="KW-0238">DNA-binding</keyword>
<comment type="function">
    <text evidence="6">The RecF protein is involved in DNA metabolism; it is required for DNA replication and normal SOS inducibility. RecF binds preferentially to single-stranded, linear DNA. It also seems to bind ATP.</text>
</comment>
<dbReference type="InterPro" id="IPR027417">
    <property type="entry name" value="P-loop_NTPase"/>
</dbReference>
<comment type="caution">
    <text evidence="9">The sequence shown here is derived from an EMBL/GenBank/DDBJ whole genome shotgun (WGS) entry which is preliminary data.</text>
</comment>
<dbReference type="PANTHER" id="PTHR32182">
    <property type="entry name" value="DNA REPLICATION AND REPAIR PROTEIN RECF"/>
    <property type="match status" value="1"/>
</dbReference>
<dbReference type="STRING" id="1817824.A2751_02420"/>
<evidence type="ECO:0000313" key="10">
    <source>
        <dbReference type="Proteomes" id="UP000176864"/>
    </source>
</evidence>
<dbReference type="GO" id="GO:0000731">
    <property type="term" value="P:DNA synthesis involved in DNA repair"/>
    <property type="evidence" value="ECO:0007669"/>
    <property type="project" value="TreeGrafter"/>
</dbReference>
<keyword evidence="6" id="KW-0742">SOS response</keyword>
<dbReference type="Pfam" id="PF02463">
    <property type="entry name" value="SMC_N"/>
    <property type="match status" value="1"/>
</dbReference>
<reference evidence="9 10" key="1">
    <citation type="journal article" date="2016" name="Nat. Commun.">
        <title>Thousands of microbial genomes shed light on interconnected biogeochemical processes in an aquifer system.</title>
        <authorList>
            <person name="Anantharaman K."/>
            <person name="Brown C.T."/>
            <person name="Hug L.A."/>
            <person name="Sharon I."/>
            <person name="Castelle C.J."/>
            <person name="Probst A.J."/>
            <person name="Thomas B.C."/>
            <person name="Singh A."/>
            <person name="Wilkins M.J."/>
            <person name="Karaoz U."/>
            <person name="Brodie E.L."/>
            <person name="Williams K.H."/>
            <person name="Hubbard S.S."/>
            <person name="Banfield J.F."/>
        </authorList>
    </citation>
    <scope>NUCLEOTIDE SEQUENCE [LARGE SCALE GENOMIC DNA]</scope>
</reference>
<evidence type="ECO:0000256" key="5">
    <source>
        <dbReference type="ARBA" id="ARBA00023125"/>
    </source>
</evidence>
<dbReference type="NCBIfam" id="TIGR00611">
    <property type="entry name" value="recf"/>
    <property type="match status" value="1"/>
</dbReference>
<organism evidence="9 10">
    <name type="scientific">Candidatus Doudnabacteria bacterium RIFCSPHIGHO2_01_FULL_46_14</name>
    <dbReference type="NCBI Taxonomy" id="1817824"/>
    <lineage>
        <taxon>Bacteria</taxon>
        <taxon>Candidatus Doudnaibacteriota</taxon>
    </lineage>
</organism>
<evidence type="ECO:0000256" key="3">
    <source>
        <dbReference type="ARBA" id="ARBA00022741"/>
    </source>
</evidence>
<keyword evidence="3 6" id="KW-0547">Nucleotide-binding</keyword>
<dbReference type="GO" id="GO:0003697">
    <property type="term" value="F:single-stranded DNA binding"/>
    <property type="evidence" value="ECO:0007669"/>
    <property type="project" value="UniProtKB-UniRule"/>
</dbReference>
<evidence type="ECO:0000259" key="8">
    <source>
        <dbReference type="Pfam" id="PF02463"/>
    </source>
</evidence>
<evidence type="ECO:0000256" key="4">
    <source>
        <dbReference type="ARBA" id="ARBA00022840"/>
    </source>
</evidence>
<evidence type="ECO:0000256" key="7">
    <source>
        <dbReference type="SAM" id="Coils"/>
    </source>
</evidence>
<dbReference type="Gene3D" id="3.40.50.300">
    <property type="entry name" value="P-loop containing nucleotide triphosphate hydrolases"/>
    <property type="match status" value="1"/>
</dbReference>
<keyword evidence="7" id="KW-0175">Coiled coil</keyword>
<evidence type="ECO:0000313" key="9">
    <source>
        <dbReference type="EMBL" id="OGE77876.1"/>
    </source>
</evidence>
<feature type="domain" description="RecF/RecN/SMC N-terminal" evidence="8">
    <location>
        <begin position="3"/>
        <end position="352"/>
    </location>
</feature>
<name>A0A1F5NJK2_9BACT</name>
<dbReference type="GO" id="GO:0006302">
    <property type="term" value="P:double-strand break repair"/>
    <property type="evidence" value="ECO:0007669"/>
    <property type="project" value="TreeGrafter"/>
</dbReference>
<keyword evidence="2 6" id="KW-0235">DNA replication</keyword>
<dbReference type="GO" id="GO:0009432">
    <property type="term" value="P:SOS response"/>
    <property type="evidence" value="ECO:0007669"/>
    <property type="project" value="UniProtKB-UniRule"/>
</dbReference>
<dbReference type="InterPro" id="IPR003395">
    <property type="entry name" value="RecF/RecN/SMC_N"/>
</dbReference>
<protein>
    <recommendedName>
        <fullName evidence="6">DNA replication and repair protein RecF</fullName>
    </recommendedName>
</protein>
<dbReference type="Gene3D" id="1.20.1050.90">
    <property type="entry name" value="RecF/RecN/SMC, N-terminal domain"/>
    <property type="match status" value="1"/>
</dbReference>
<evidence type="ECO:0000256" key="6">
    <source>
        <dbReference type="HAMAP-Rule" id="MF_00365"/>
    </source>
</evidence>
<dbReference type="Proteomes" id="UP000176864">
    <property type="component" value="Unassembled WGS sequence"/>
</dbReference>
<comment type="subcellular location">
    <subcellularLocation>
        <location evidence="6">Cytoplasm</location>
    </subcellularLocation>
</comment>
<dbReference type="AlphaFoldDB" id="A0A1F5NJK2"/>
<keyword evidence="4 6" id="KW-0067">ATP-binding</keyword>
<dbReference type="InterPro" id="IPR001238">
    <property type="entry name" value="DNA-binding_RecF"/>
</dbReference>
<comment type="similarity">
    <text evidence="6">Belongs to the RecF family.</text>
</comment>
<accession>A0A1F5NJK2</accession>